<dbReference type="EMBL" id="LYUB02000001">
    <property type="protein sequence ID" value="OVF11116.1"/>
    <property type="molecule type" value="Genomic_DNA"/>
</dbReference>
<name>A0AA91T4B3_CLALS</name>
<gene>
    <name evidence="1" type="ORF">A9F13_01g05786</name>
</gene>
<reference evidence="1 2" key="1">
    <citation type="submission" date="2017-04" db="EMBL/GenBank/DDBJ databases">
        <title>Draft genome of the yeast Clavispora lusitaniae type strain CBS 6936.</title>
        <authorList>
            <person name="Durrens P."/>
            <person name="Klopp C."/>
            <person name="Biteau N."/>
            <person name="Fitton-Ouhabi V."/>
            <person name="Dementhon K."/>
            <person name="Accoceberry I."/>
            <person name="Sherman D.J."/>
            <person name="Noel T."/>
        </authorList>
    </citation>
    <scope>NUCLEOTIDE SEQUENCE [LARGE SCALE GENOMIC DNA]</scope>
    <source>
        <strain evidence="1 2">CBS 6936</strain>
    </source>
</reference>
<protein>
    <submittedName>
        <fullName evidence="1">Uncharacterized protein</fullName>
    </submittedName>
</protein>
<comment type="caution">
    <text evidence="1">The sequence shown here is derived from an EMBL/GenBank/DDBJ whole genome shotgun (WGS) entry which is preliminary data.</text>
</comment>
<evidence type="ECO:0000313" key="2">
    <source>
        <dbReference type="Proteomes" id="UP000195602"/>
    </source>
</evidence>
<dbReference type="AlphaFoldDB" id="A0AA91T4B3"/>
<sequence length="82" mass="9202">MTPPPLTTDQEKILLELEMILSTVKQIDNNLKKSINLLNNDAFDANAPGGPKKTTEEGQRYNELVKSNVQKITEILHLLDTI</sequence>
<dbReference type="KEGG" id="clus:A9F13_01g05786"/>
<proteinExistence type="predicted"/>
<evidence type="ECO:0000313" key="1">
    <source>
        <dbReference type="EMBL" id="OVF11116.1"/>
    </source>
</evidence>
<organism evidence="1 2">
    <name type="scientific">Clavispora lusitaniae</name>
    <name type="common">Candida lusitaniae</name>
    <dbReference type="NCBI Taxonomy" id="36911"/>
    <lineage>
        <taxon>Eukaryota</taxon>
        <taxon>Fungi</taxon>
        <taxon>Dikarya</taxon>
        <taxon>Ascomycota</taxon>
        <taxon>Saccharomycotina</taxon>
        <taxon>Pichiomycetes</taxon>
        <taxon>Metschnikowiaceae</taxon>
        <taxon>Clavispora</taxon>
    </lineage>
</organism>
<accession>A0AA91T4B3</accession>
<dbReference type="Proteomes" id="UP000195602">
    <property type="component" value="Unassembled WGS sequence"/>
</dbReference>